<feature type="domain" description="Ribulose bisphosphate carboxylase large subunit C-terminal" evidence="1">
    <location>
        <begin position="129"/>
        <end position="409"/>
    </location>
</feature>
<proteinExistence type="predicted"/>
<evidence type="ECO:0000259" key="1">
    <source>
        <dbReference type="Pfam" id="PF00016"/>
    </source>
</evidence>
<evidence type="ECO:0000313" key="3">
    <source>
        <dbReference type="EMBL" id="OFV68178.1"/>
    </source>
</evidence>
<name>A0A1F2PAC2_9EURY</name>
<gene>
    <name evidence="3" type="ORF">SCAL_000818</name>
</gene>
<dbReference type="PATRIC" id="fig|1838285.3.peg.827"/>
<dbReference type="PANTHER" id="PTHR42704">
    <property type="entry name" value="RIBULOSE BISPHOSPHATE CARBOXYLASE"/>
    <property type="match status" value="1"/>
</dbReference>
<dbReference type="GO" id="GO:0015977">
    <property type="term" value="P:carbon fixation"/>
    <property type="evidence" value="ECO:0007669"/>
    <property type="project" value="InterPro"/>
</dbReference>
<dbReference type="GO" id="GO:0000287">
    <property type="term" value="F:magnesium ion binding"/>
    <property type="evidence" value="ECO:0007669"/>
    <property type="project" value="InterPro"/>
</dbReference>
<evidence type="ECO:0000313" key="4">
    <source>
        <dbReference type="Proteomes" id="UP000186940"/>
    </source>
</evidence>
<reference evidence="3" key="1">
    <citation type="submission" date="2016-05" db="EMBL/GenBank/DDBJ databases">
        <title>Microbial consortia oxidize butane by reversing methanogenesis.</title>
        <authorList>
            <person name="Laso-Perez R."/>
            <person name="Richter M."/>
            <person name="Wegener G."/>
            <person name="Musat F."/>
        </authorList>
    </citation>
    <scope>NUCLEOTIDE SEQUENCE [LARGE SCALE GENOMIC DNA]</scope>
    <source>
        <strain evidence="3">BOX2</strain>
    </source>
</reference>
<dbReference type="AlphaFoldDB" id="A0A1F2PAC2"/>
<dbReference type="SFLD" id="SFLDS00014">
    <property type="entry name" value="RuBisCO"/>
    <property type="match status" value="1"/>
</dbReference>
<dbReference type="InterPro" id="IPR000685">
    <property type="entry name" value="RuBisCO_lsu_C"/>
</dbReference>
<evidence type="ECO:0000259" key="2">
    <source>
        <dbReference type="Pfam" id="PF02788"/>
    </source>
</evidence>
<dbReference type="InterPro" id="IPR036422">
    <property type="entry name" value="RuBisCO_lsu_N_sf"/>
</dbReference>
<dbReference type="Gene3D" id="3.30.70.150">
    <property type="entry name" value="RuBisCO large subunit, N-terminal domain"/>
    <property type="match status" value="1"/>
</dbReference>
<comment type="caution">
    <text evidence="3">The sequence shown here is derived from an EMBL/GenBank/DDBJ whole genome shotgun (WGS) entry which is preliminary data.</text>
</comment>
<dbReference type="SUPFAM" id="SSF54966">
    <property type="entry name" value="RuBisCO, large subunit, small (N-terminal) domain"/>
    <property type="match status" value="1"/>
</dbReference>
<organism evidence="3 4">
    <name type="scientific">Candidatus Syntropharchaeum caldarium</name>
    <dbReference type="NCBI Taxonomy" id="1838285"/>
    <lineage>
        <taxon>Archaea</taxon>
        <taxon>Methanobacteriati</taxon>
        <taxon>Methanobacteriota</taxon>
        <taxon>Stenosarchaea group</taxon>
        <taxon>Methanomicrobia</taxon>
        <taxon>Methanosarcinales</taxon>
        <taxon>ANME-2 cluster</taxon>
        <taxon>Candidatus Syntropharchaeum</taxon>
    </lineage>
</organism>
<dbReference type="InterPro" id="IPR036376">
    <property type="entry name" value="RuBisCO_lsu_C_sf"/>
</dbReference>
<dbReference type="InterPro" id="IPR017443">
    <property type="entry name" value="RuBisCO_lsu_fd_N"/>
</dbReference>
<dbReference type="STRING" id="1838285.SCAL_000818"/>
<dbReference type="SFLD" id="SFLDG00301">
    <property type="entry name" value="RuBisCO-like_proteins"/>
    <property type="match status" value="1"/>
</dbReference>
<keyword evidence="4" id="KW-1185">Reference proteome</keyword>
<sequence>MDEPYIAIGEKIDPEGYILTTYRVKTDLEMKKAARAIAAEESTGTWTDISTTSHEIIAELGAKVIEIDGDIVRIAYPLADFDPAGGGIPQFLSVVAGNLFGLEDLKGVRLEDVRIPEAFAKHFPGPAFGIKGLRKLLDRPDKPFIGTIVKPKIGLPPRKFADYVYEAGMGGLTNSKDDETLVDQDFCPLADRTSAVADALDRVFDEAGNRMIHAINVSSPHDKIIEFAELAMANGARQIMVDVLTCGFDAVRILREDPSINLPIHVHRTMHGALTRNPDHGIAMTVIARLVRLCGGDALHIGTFGVGKMHGSDLEDKRSQNALIEPFGNFKAVVPVCSGGIHPGLIPAIIAIGGYDIQIQAGGGVSGHPGGVREGAKAICEAVDASVKGVALEEYAADHEALRLALEKWGV</sequence>
<dbReference type="GO" id="GO:0016984">
    <property type="term" value="F:ribulose-bisphosphate carboxylase activity"/>
    <property type="evidence" value="ECO:0007669"/>
    <property type="project" value="InterPro"/>
</dbReference>
<dbReference type="EMBL" id="LYOS01000002">
    <property type="protein sequence ID" value="OFV68178.1"/>
    <property type="molecule type" value="Genomic_DNA"/>
</dbReference>
<dbReference type="Proteomes" id="UP000186940">
    <property type="component" value="Unassembled WGS sequence"/>
</dbReference>
<feature type="domain" description="Ribulose bisphosphate carboxylase large subunit ferrodoxin-like N-terminal" evidence="2">
    <location>
        <begin position="18"/>
        <end position="119"/>
    </location>
</feature>
<dbReference type="InterPro" id="IPR033966">
    <property type="entry name" value="RuBisCO"/>
</dbReference>
<dbReference type="SUPFAM" id="SSF51649">
    <property type="entry name" value="RuBisCo, C-terminal domain"/>
    <property type="match status" value="1"/>
</dbReference>
<dbReference type="PANTHER" id="PTHR42704:SF17">
    <property type="entry name" value="RIBULOSE BISPHOSPHATE CARBOXYLASE LARGE CHAIN"/>
    <property type="match status" value="1"/>
</dbReference>
<protein>
    <submittedName>
        <fullName evidence="3">Ribulose bisophosphate carboxylase</fullName>
    </submittedName>
</protein>
<dbReference type="Gene3D" id="3.20.20.110">
    <property type="entry name" value="Ribulose bisphosphate carboxylase, large subunit, C-terminal domain"/>
    <property type="match status" value="1"/>
</dbReference>
<dbReference type="Pfam" id="PF00016">
    <property type="entry name" value="RuBisCO_large"/>
    <property type="match status" value="1"/>
</dbReference>
<dbReference type="Pfam" id="PF02788">
    <property type="entry name" value="RuBisCO_large_N"/>
    <property type="match status" value="1"/>
</dbReference>
<accession>A0A1F2PAC2</accession>